<dbReference type="GO" id="GO:0016787">
    <property type="term" value="F:hydrolase activity"/>
    <property type="evidence" value="ECO:0007669"/>
    <property type="project" value="UniProtKB-KW"/>
</dbReference>
<dbReference type="Gene3D" id="3.40.630.40">
    <property type="entry name" value="Zn-dependent exopeptidases"/>
    <property type="match status" value="1"/>
</dbReference>
<protein>
    <submittedName>
        <fullName evidence="1">N-formylglutamate amidohydrolase</fullName>
    </submittedName>
</protein>
<sequence>MNVQSAMTYQPYFIDGADRPTRWLITCDHASNYVPPFVSGGDLGIAPEDMARHIAYDIGAAGVARELGKLLDGPVICSNFSRLVIDPNRGEDDPTLLMKLYDGTIIPGNRHAGDAERENRLNKCYRPYHTALAELAARREDTVIVSMHSFTKALKGKGTRPWHVGVLYAADERLSVSLVKRLEERGDLCVGANEPYGGHLPGDAIARHGIAHQRPNTLIELRNDLIESEEDQINWARRLAPILKAAAADDGV</sequence>
<dbReference type="InterPro" id="IPR011227">
    <property type="entry name" value="UCP029730"/>
</dbReference>
<accession>A0A1X6Y5S6</accession>
<dbReference type="EMBL" id="FWFX01000001">
    <property type="protein sequence ID" value="SLN11547.1"/>
    <property type="molecule type" value="Genomic_DNA"/>
</dbReference>
<dbReference type="PIRSF" id="PIRSF029730">
    <property type="entry name" value="UCP029730"/>
    <property type="match status" value="1"/>
</dbReference>
<dbReference type="AlphaFoldDB" id="A0A1X6Y5S6"/>
<dbReference type="SUPFAM" id="SSF53187">
    <property type="entry name" value="Zn-dependent exopeptidases"/>
    <property type="match status" value="1"/>
</dbReference>
<keyword evidence="1" id="KW-0378">Hydrolase</keyword>
<evidence type="ECO:0000313" key="2">
    <source>
        <dbReference type="Proteomes" id="UP000193061"/>
    </source>
</evidence>
<dbReference type="InterPro" id="IPR007709">
    <property type="entry name" value="N-FG_amidohydro"/>
</dbReference>
<proteinExistence type="predicted"/>
<reference evidence="1 2" key="1">
    <citation type="submission" date="2017-03" db="EMBL/GenBank/DDBJ databases">
        <authorList>
            <person name="Afonso C.L."/>
            <person name="Miller P.J."/>
            <person name="Scott M.A."/>
            <person name="Spackman E."/>
            <person name="Goraichik I."/>
            <person name="Dimitrov K.M."/>
            <person name="Suarez D.L."/>
            <person name="Swayne D.E."/>
        </authorList>
    </citation>
    <scope>NUCLEOTIDE SEQUENCE [LARGE SCALE GENOMIC DNA]</scope>
    <source>
        <strain evidence="1 2">CECT 7450</strain>
    </source>
</reference>
<name>A0A1X6Y5S6_9RHOB</name>
<dbReference type="Proteomes" id="UP000193061">
    <property type="component" value="Unassembled WGS sequence"/>
</dbReference>
<keyword evidence="2" id="KW-1185">Reference proteome</keyword>
<gene>
    <name evidence="1" type="ORF">ROA7450_00097</name>
</gene>
<organism evidence="1 2">
    <name type="scientific">Roseovarius albus</name>
    <dbReference type="NCBI Taxonomy" id="1247867"/>
    <lineage>
        <taxon>Bacteria</taxon>
        <taxon>Pseudomonadati</taxon>
        <taxon>Pseudomonadota</taxon>
        <taxon>Alphaproteobacteria</taxon>
        <taxon>Rhodobacterales</taxon>
        <taxon>Roseobacteraceae</taxon>
        <taxon>Roseovarius</taxon>
    </lineage>
</organism>
<dbReference type="Pfam" id="PF05013">
    <property type="entry name" value="FGase"/>
    <property type="match status" value="1"/>
</dbReference>
<evidence type="ECO:0000313" key="1">
    <source>
        <dbReference type="EMBL" id="SLN11547.1"/>
    </source>
</evidence>